<dbReference type="Gene3D" id="3.40.50.720">
    <property type="entry name" value="NAD(P)-binding Rossmann-like Domain"/>
    <property type="match status" value="1"/>
</dbReference>
<evidence type="ECO:0000256" key="2">
    <source>
        <dbReference type="ARBA" id="ARBA00023002"/>
    </source>
</evidence>
<comment type="similarity">
    <text evidence="1 3">Belongs to the short-chain dehydrogenases/reductases (SDR) family.</text>
</comment>
<keyword evidence="5" id="KW-1185">Reference proteome</keyword>
<reference evidence="4 5" key="1">
    <citation type="submission" date="2019-11" db="EMBL/GenBank/DDBJ databases">
        <title>Gordonia sp. nov., a novel actinobacterium isolated from mangrove soil in Hainan.</title>
        <authorList>
            <person name="Huang X."/>
            <person name="Xie Y."/>
            <person name="Chu X."/>
            <person name="Xiao K."/>
        </authorList>
    </citation>
    <scope>NUCLEOTIDE SEQUENCE [LARGE SCALE GENOMIC DNA]</scope>
    <source>
        <strain evidence="4 5">HNM0687</strain>
    </source>
</reference>
<dbReference type="PANTHER" id="PTHR44196:SF1">
    <property type="entry name" value="DEHYDROGENASE_REDUCTASE SDR FAMILY MEMBER 7B"/>
    <property type="match status" value="1"/>
</dbReference>
<proteinExistence type="inferred from homology"/>
<keyword evidence="2" id="KW-0560">Oxidoreductase</keyword>
<gene>
    <name evidence="4" type="ORF">GIY30_01325</name>
</gene>
<dbReference type="GO" id="GO:0016020">
    <property type="term" value="C:membrane"/>
    <property type="evidence" value="ECO:0007669"/>
    <property type="project" value="TreeGrafter"/>
</dbReference>
<accession>A0A6L7GNA2</accession>
<dbReference type="InterPro" id="IPR002347">
    <property type="entry name" value="SDR_fam"/>
</dbReference>
<dbReference type="PRINTS" id="PR00081">
    <property type="entry name" value="GDHRDH"/>
</dbReference>
<evidence type="ECO:0000256" key="3">
    <source>
        <dbReference type="RuleBase" id="RU000363"/>
    </source>
</evidence>
<name>A0A6L7GNA2_9ACTN</name>
<dbReference type="InterPro" id="IPR036291">
    <property type="entry name" value="NAD(P)-bd_dom_sf"/>
</dbReference>
<evidence type="ECO:0000256" key="1">
    <source>
        <dbReference type="ARBA" id="ARBA00006484"/>
    </source>
</evidence>
<dbReference type="Pfam" id="PF00106">
    <property type="entry name" value="adh_short"/>
    <property type="match status" value="1"/>
</dbReference>
<dbReference type="PRINTS" id="PR00080">
    <property type="entry name" value="SDRFAMILY"/>
</dbReference>
<protein>
    <submittedName>
        <fullName evidence="4">SDR family NAD(P)-dependent oxidoreductase</fullName>
    </submittedName>
</protein>
<organism evidence="4 5">
    <name type="scientific">Gordonia mangrovi</name>
    <dbReference type="NCBI Taxonomy" id="2665643"/>
    <lineage>
        <taxon>Bacteria</taxon>
        <taxon>Bacillati</taxon>
        <taxon>Actinomycetota</taxon>
        <taxon>Actinomycetes</taxon>
        <taxon>Mycobacteriales</taxon>
        <taxon>Gordoniaceae</taxon>
        <taxon>Gordonia</taxon>
    </lineage>
</organism>
<dbReference type="GO" id="GO:0016491">
    <property type="term" value="F:oxidoreductase activity"/>
    <property type="evidence" value="ECO:0007669"/>
    <property type="project" value="UniProtKB-KW"/>
</dbReference>
<sequence>MAHRQPRGRGADRPRRQIVTDLTNRTVLITGANRGLGVSLVDVALARGASKVYAAARNPEMLAEAVAAADGRVVPVRLDVTDPAQIEEAAAVGDVDLVISNAGITCQVPIVATDNIDDFRKTMEVNYFGTMNLVRAFADQIRSRSGGFVFILSVAAVSLSRSAPAYSASKAATLMLASSVREELRADGVEVTVSLPGWIDTDMAAALPGEKATPREVAERSIDGHLAGDAVVWPDRFAELVRDTVDDQMLDLLTRPRDVMNALAQQFTRTSA</sequence>
<dbReference type="SUPFAM" id="SSF51735">
    <property type="entry name" value="NAD(P)-binding Rossmann-fold domains"/>
    <property type="match status" value="1"/>
</dbReference>
<comment type="caution">
    <text evidence="4">The sequence shown here is derived from an EMBL/GenBank/DDBJ whole genome shotgun (WGS) entry which is preliminary data.</text>
</comment>
<dbReference type="PANTHER" id="PTHR44196">
    <property type="entry name" value="DEHYDROGENASE/REDUCTASE SDR FAMILY MEMBER 7B"/>
    <property type="match status" value="1"/>
</dbReference>
<dbReference type="EMBL" id="WMBR01000001">
    <property type="protein sequence ID" value="MXP20008.1"/>
    <property type="molecule type" value="Genomic_DNA"/>
</dbReference>
<dbReference type="AlphaFoldDB" id="A0A6L7GNA2"/>
<dbReference type="InterPro" id="IPR020904">
    <property type="entry name" value="Sc_DH/Rdtase_CS"/>
</dbReference>
<evidence type="ECO:0000313" key="5">
    <source>
        <dbReference type="Proteomes" id="UP000475545"/>
    </source>
</evidence>
<evidence type="ECO:0000313" key="4">
    <source>
        <dbReference type="EMBL" id="MXP20008.1"/>
    </source>
</evidence>
<dbReference type="Proteomes" id="UP000475545">
    <property type="component" value="Unassembled WGS sequence"/>
</dbReference>
<dbReference type="PROSITE" id="PS00061">
    <property type="entry name" value="ADH_SHORT"/>
    <property type="match status" value="1"/>
</dbReference>